<sequence>MSRKRTQNGSKRTRGRRQRTVSLSLRDRGQTTQDFAIGIGVFILAVAFVFSFLPTILTPFDSSVSGGQTAQADRIADRLVDHLSEDADEPNSIDSDDFEEIDNSEKIGDTVGLRTAGDRVNVRIEYLDESETVDDLVIGDEYTDQSAASSARIVTLEDNPDGCETACRLVVRIW</sequence>
<dbReference type="Pfam" id="PF23958">
    <property type="entry name" value="DUF7287"/>
    <property type="match status" value="1"/>
</dbReference>
<dbReference type="GeneID" id="42301521"/>
<feature type="region of interest" description="Disordered" evidence="1">
    <location>
        <begin position="1"/>
        <end position="25"/>
    </location>
</feature>
<dbReference type="AlphaFoldDB" id="A0A5P9P580"/>
<proteinExistence type="predicted"/>
<evidence type="ECO:0000256" key="2">
    <source>
        <dbReference type="SAM" id="Phobius"/>
    </source>
</evidence>
<dbReference type="InterPro" id="IPR056613">
    <property type="entry name" value="DUF7287"/>
</dbReference>
<reference evidence="3 4" key="1">
    <citation type="journal article" date="2007" name="Int. J. Syst. Evol. Microbiol.">
        <title>Natronorubrum sulfidifaciens sp. nov., an extremely haloalkaliphilic archaeon isolated from Aiding salt lake in Xin-Jiang, China.</title>
        <authorList>
            <person name="Cui H.L."/>
            <person name="Tohty D."/>
            <person name="Liu H.C."/>
            <person name="Liu S.J."/>
            <person name="Oren A."/>
            <person name="Zhou P.J."/>
        </authorList>
    </citation>
    <scope>NUCLEOTIDE SEQUENCE [LARGE SCALE GENOMIC DNA]</scope>
    <source>
        <strain evidence="3 4">7-3</strain>
    </source>
</reference>
<dbReference type="EMBL" id="CP045488">
    <property type="protein sequence ID" value="QFU82970.1"/>
    <property type="molecule type" value="Genomic_DNA"/>
</dbReference>
<evidence type="ECO:0000256" key="1">
    <source>
        <dbReference type="SAM" id="MobiDB-lite"/>
    </source>
</evidence>
<keyword evidence="2" id="KW-0472">Membrane</keyword>
<evidence type="ECO:0000313" key="3">
    <source>
        <dbReference type="EMBL" id="QFU82970.1"/>
    </source>
</evidence>
<dbReference type="OrthoDB" id="125215at2157"/>
<feature type="transmembrane region" description="Helical" evidence="2">
    <location>
        <begin position="35"/>
        <end position="57"/>
    </location>
</feature>
<protein>
    <submittedName>
        <fullName evidence="3">Uncharacterized protein</fullName>
    </submittedName>
</protein>
<organism evidence="3 4">
    <name type="scientific">Natronorubrum aibiense</name>
    <dbReference type="NCBI Taxonomy" id="348826"/>
    <lineage>
        <taxon>Archaea</taxon>
        <taxon>Methanobacteriati</taxon>
        <taxon>Methanobacteriota</taxon>
        <taxon>Stenosarchaea group</taxon>
        <taxon>Halobacteria</taxon>
        <taxon>Halobacteriales</taxon>
        <taxon>Natrialbaceae</taxon>
        <taxon>Natronorubrum</taxon>
    </lineage>
</organism>
<dbReference type="RefSeq" id="WP_152941466.1">
    <property type="nucleotide sequence ID" value="NZ_CP045488.1"/>
</dbReference>
<name>A0A5P9P580_9EURY</name>
<keyword evidence="4" id="KW-1185">Reference proteome</keyword>
<feature type="compositionally biased region" description="Basic residues" evidence="1">
    <location>
        <begin position="1"/>
        <end position="19"/>
    </location>
</feature>
<dbReference type="Proteomes" id="UP000326170">
    <property type="component" value="Chromosome"/>
</dbReference>
<evidence type="ECO:0000313" key="4">
    <source>
        <dbReference type="Proteomes" id="UP000326170"/>
    </source>
</evidence>
<keyword evidence="2" id="KW-1133">Transmembrane helix</keyword>
<dbReference type="KEGG" id="nas:GCU68_10715"/>
<keyword evidence="2" id="KW-0812">Transmembrane</keyword>
<accession>A0A5P9P580</accession>
<gene>
    <name evidence="3" type="ORF">GCU68_10715</name>
</gene>